<dbReference type="Gene3D" id="3.40.395.10">
    <property type="entry name" value="Adenoviral Proteinase, Chain A"/>
    <property type="match status" value="1"/>
</dbReference>
<evidence type="ECO:0000313" key="1">
    <source>
        <dbReference type="EMBL" id="WMV33472.1"/>
    </source>
</evidence>
<gene>
    <name evidence="1" type="ORF">MTR67_026857</name>
</gene>
<reference evidence="1" key="1">
    <citation type="submission" date="2023-08" db="EMBL/GenBank/DDBJ databases">
        <title>A de novo genome assembly of Solanum verrucosum Schlechtendal, a Mexican diploid species geographically isolated from the other diploid A-genome species in potato relatives.</title>
        <authorList>
            <person name="Hosaka K."/>
        </authorList>
    </citation>
    <scope>NUCLEOTIDE SEQUENCE</scope>
    <source>
        <tissue evidence="1">Young leaves</tissue>
    </source>
</reference>
<dbReference type="PANTHER" id="PTHR31470:SF46">
    <property type="entry name" value="ULP1 PROTEASE FAMILY, C-TERMINAL CATALYTIC DOMAIN CONTAINING PROTEIN"/>
    <property type="match status" value="1"/>
</dbReference>
<keyword evidence="2" id="KW-1185">Reference proteome</keyword>
<accession>A0AAF0TUD0</accession>
<dbReference type="Proteomes" id="UP001234989">
    <property type="component" value="Chromosome 6"/>
</dbReference>
<dbReference type="EMBL" id="CP133617">
    <property type="protein sequence ID" value="WMV33472.1"/>
    <property type="molecule type" value="Genomic_DNA"/>
</dbReference>
<dbReference type="PANTHER" id="PTHR31470">
    <property type="entry name" value="CYSTEINE PROTEINASES SUPERFAMILY PROTEIN-RELATED-RELATED"/>
    <property type="match status" value="1"/>
</dbReference>
<sequence>MNQYKYTTVNCLFNTHIHNTHERYYNNQADDNISTQEHIDRASVVSVHERSITNIMKGFSIPAELPWHLVDDVYISINCGRFPWVLAVVELKQSLIRVCDSSLGSRKQHILER</sequence>
<organism evidence="1 2">
    <name type="scientific">Solanum verrucosum</name>
    <dbReference type="NCBI Taxonomy" id="315347"/>
    <lineage>
        <taxon>Eukaryota</taxon>
        <taxon>Viridiplantae</taxon>
        <taxon>Streptophyta</taxon>
        <taxon>Embryophyta</taxon>
        <taxon>Tracheophyta</taxon>
        <taxon>Spermatophyta</taxon>
        <taxon>Magnoliopsida</taxon>
        <taxon>eudicotyledons</taxon>
        <taxon>Gunneridae</taxon>
        <taxon>Pentapetalae</taxon>
        <taxon>asterids</taxon>
        <taxon>lamiids</taxon>
        <taxon>Solanales</taxon>
        <taxon>Solanaceae</taxon>
        <taxon>Solanoideae</taxon>
        <taxon>Solaneae</taxon>
        <taxon>Solanum</taxon>
    </lineage>
</organism>
<dbReference type="AlphaFoldDB" id="A0AAF0TUD0"/>
<name>A0AAF0TUD0_SOLVR</name>
<proteinExistence type="predicted"/>
<protein>
    <submittedName>
        <fullName evidence="1">Uncharacterized protein</fullName>
    </submittedName>
</protein>
<evidence type="ECO:0000313" key="2">
    <source>
        <dbReference type="Proteomes" id="UP001234989"/>
    </source>
</evidence>